<feature type="domain" description="Mur ligase C-terminal" evidence="22">
    <location>
        <begin position="285"/>
        <end position="408"/>
    </location>
</feature>
<accession>A0ABV3TVQ8</accession>
<dbReference type="PANTHER" id="PTHR11136:SF0">
    <property type="entry name" value="DIHYDROFOLATE SYNTHETASE-RELATED"/>
    <property type="match status" value="1"/>
</dbReference>
<dbReference type="Gene3D" id="3.40.1190.10">
    <property type="entry name" value="Mur-like, catalytic domain"/>
    <property type="match status" value="1"/>
</dbReference>
<feature type="domain" description="Mur ligase central" evidence="23">
    <location>
        <begin position="46"/>
        <end position="186"/>
    </location>
</feature>
<comment type="catalytic activity">
    <reaction evidence="18">
        <text>10-formyltetrahydrofolyl-(gamma-L-Glu)(n) + L-glutamate + ATP = 10-formyltetrahydrofolyl-(gamma-L-Glu)(n+1) + ADP + phosphate + H(+)</text>
        <dbReference type="Rhea" id="RHEA:51904"/>
        <dbReference type="Rhea" id="RHEA-COMP:13088"/>
        <dbReference type="Rhea" id="RHEA-COMP:14300"/>
        <dbReference type="ChEBI" id="CHEBI:15378"/>
        <dbReference type="ChEBI" id="CHEBI:29985"/>
        <dbReference type="ChEBI" id="CHEBI:30616"/>
        <dbReference type="ChEBI" id="CHEBI:43474"/>
        <dbReference type="ChEBI" id="CHEBI:134413"/>
        <dbReference type="ChEBI" id="CHEBI:456216"/>
        <dbReference type="EC" id="6.3.2.17"/>
    </reaction>
</comment>
<evidence type="ECO:0000256" key="4">
    <source>
        <dbReference type="ARBA" id="ARBA00008276"/>
    </source>
</evidence>
<dbReference type="NCBIfam" id="TIGR01499">
    <property type="entry name" value="folC"/>
    <property type="match status" value="1"/>
</dbReference>
<dbReference type="Pfam" id="PF02875">
    <property type="entry name" value="Mur_ligase_C"/>
    <property type="match status" value="1"/>
</dbReference>
<evidence type="ECO:0000256" key="1">
    <source>
        <dbReference type="ARBA" id="ARBA00002714"/>
    </source>
</evidence>
<keyword evidence="25" id="KW-1185">Reference proteome</keyword>
<dbReference type="SUPFAM" id="SSF53623">
    <property type="entry name" value="MurD-like peptide ligases, catalytic domain"/>
    <property type="match status" value="1"/>
</dbReference>
<dbReference type="GO" id="GO:0004326">
    <property type="term" value="F:tetrahydrofolylpolyglutamate synthase activity"/>
    <property type="evidence" value="ECO:0007669"/>
    <property type="project" value="UniProtKB-EC"/>
</dbReference>
<dbReference type="NCBIfam" id="NF008101">
    <property type="entry name" value="PRK10846.1"/>
    <property type="match status" value="1"/>
</dbReference>
<organism evidence="24 25">
    <name type="scientific">Zhongshania arctica</name>
    <dbReference type="NCBI Taxonomy" id="3238302"/>
    <lineage>
        <taxon>Bacteria</taxon>
        <taxon>Pseudomonadati</taxon>
        <taxon>Pseudomonadota</taxon>
        <taxon>Gammaproteobacteria</taxon>
        <taxon>Cellvibrionales</taxon>
        <taxon>Spongiibacteraceae</taxon>
        <taxon>Zhongshania</taxon>
    </lineage>
</organism>
<comment type="pathway">
    <text evidence="2">Cofactor biosynthesis; tetrahydrofolate biosynthesis; 7,8-dihydrofolate from 2-amino-4-hydroxy-6-hydroxymethyl-7,8-dihydropteridine diphosphate and 4-aminobenzoate: step 2/2.</text>
</comment>
<comment type="pathway">
    <text evidence="3">Cofactor biosynthesis; tetrahydrofolylpolyglutamate biosynthesis.</text>
</comment>
<protein>
    <recommendedName>
        <fullName evidence="7">Dihydrofolate synthase/folylpolyglutamate synthase</fullName>
        <ecNumber evidence="5">6.3.2.12</ecNumber>
        <ecNumber evidence="6">6.3.2.17</ecNumber>
    </recommendedName>
    <alternativeName>
        <fullName evidence="16">Folylpoly-gamma-glutamate synthetase-dihydrofolate synthetase</fullName>
    </alternativeName>
    <alternativeName>
        <fullName evidence="14">Folylpolyglutamate synthetase</fullName>
    </alternativeName>
    <alternativeName>
        <fullName evidence="15">Tetrahydrofolylpolyglutamate synthase</fullName>
    </alternativeName>
</protein>
<dbReference type="InterPro" id="IPR036615">
    <property type="entry name" value="Mur_ligase_C_dom_sf"/>
</dbReference>
<dbReference type="InterPro" id="IPR018109">
    <property type="entry name" value="Folylpolyglutamate_synth_CS"/>
</dbReference>
<evidence type="ECO:0000256" key="17">
    <source>
        <dbReference type="ARBA" id="ARBA00047493"/>
    </source>
</evidence>
<comment type="caution">
    <text evidence="24">The sequence shown here is derived from an EMBL/GenBank/DDBJ whole genome shotgun (WGS) entry which is preliminary data.</text>
</comment>
<comment type="catalytic activity">
    <reaction evidence="19">
        <text>(6R)-5,10-methylenetetrahydrofolyl-(gamma-L-Glu)(n) + L-glutamate + ATP = (6R)-5,10-methylenetetrahydrofolyl-(gamma-L-Glu)(n+1) + ADP + phosphate + H(+)</text>
        <dbReference type="Rhea" id="RHEA:51912"/>
        <dbReference type="Rhea" id="RHEA-COMP:13257"/>
        <dbReference type="Rhea" id="RHEA-COMP:13258"/>
        <dbReference type="ChEBI" id="CHEBI:15378"/>
        <dbReference type="ChEBI" id="CHEBI:29985"/>
        <dbReference type="ChEBI" id="CHEBI:30616"/>
        <dbReference type="ChEBI" id="CHEBI:43474"/>
        <dbReference type="ChEBI" id="CHEBI:136572"/>
        <dbReference type="ChEBI" id="CHEBI:456216"/>
        <dbReference type="EC" id="6.3.2.17"/>
    </reaction>
</comment>
<dbReference type="InterPro" id="IPR001645">
    <property type="entry name" value="Folylpolyglutamate_synth"/>
</dbReference>
<comment type="catalytic activity">
    <reaction evidence="17">
        <text>(6S)-5,6,7,8-tetrahydrofolyl-(gamma-L-Glu)(n) + L-glutamate + ATP = (6S)-5,6,7,8-tetrahydrofolyl-(gamma-L-Glu)(n+1) + ADP + phosphate + H(+)</text>
        <dbReference type="Rhea" id="RHEA:10580"/>
        <dbReference type="Rhea" id="RHEA-COMP:14738"/>
        <dbReference type="Rhea" id="RHEA-COMP:14740"/>
        <dbReference type="ChEBI" id="CHEBI:15378"/>
        <dbReference type="ChEBI" id="CHEBI:29985"/>
        <dbReference type="ChEBI" id="CHEBI:30616"/>
        <dbReference type="ChEBI" id="CHEBI:43474"/>
        <dbReference type="ChEBI" id="CHEBI:141005"/>
        <dbReference type="ChEBI" id="CHEBI:456216"/>
        <dbReference type="EC" id="6.3.2.17"/>
    </reaction>
</comment>
<proteinExistence type="inferred from homology"/>
<dbReference type="Proteomes" id="UP001557484">
    <property type="component" value="Unassembled WGS sequence"/>
</dbReference>
<dbReference type="EC" id="6.3.2.12" evidence="5"/>
<dbReference type="PROSITE" id="PS01011">
    <property type="entry name" value="FOLYLPOLYGLU_SYNT_1"/>
    <property type="match status" value="1"/>
</dbReference>
<evidence type="ECO:0000256" key="12">
    <source>
        <dbReference type="ARBA" id="ARBA00022842"/>
    </source>
</evidence>
<dbReference type="SUPFAM" id="SSF53244">
    <property type="entry name" value="MurD-like peptide ligases, peptide-binding domain"/>
    <property type="match status" value="1"/>
</dbReference>
<dbReference type="EMBL" id="JBFRYB010000001">
    <property type="protein sequence ID" value="MEX1665718.1"/>
    <property type="molecule type" value="Genomic_DNA"/>
</dbReference>
<evidence type="ECO:0000256" key="2">
    <source>
        <dbReference type="ARBA" id="ARBA00004799"/>
    </source>
</evidence>
<dbReference type="GO" id="GO:0008841">
    <property type="term" value="F:dihydrofolate synthase activity"/>
    <property type="evidence" value="ECO:0007669"/>
    <property type="project" value="UniProtKB-EC"/>
</dbReference>
<evidence type="ECO:0000259" key="22">
    <source>
        <dbReference type="Pfam" id="PF02875"/>
    </source>
</evidence>
<evidence type="ECO:0000256" key="9">
    <source>
        <dbReference type="ARBA" id="ARBA00022723"/>
    </source>
</evidence>
<dbReference type="PIRSF" id="PIRSF001563">
    <property type="entry name" value="Folylpolyglu_synth"/>
    <property type="match status" value="1"/>
</dbReference>
<comment type="function">
    <text evidence="1">Functions in two distinct reactions of the de novo folate biosynthetic pathway. Catalyzes the addition of a glutamate residue to dihydropteroate (7,8-dihydropteroate or H2Pte) to form dihydrofolate (7,8-dihydrofolate monoglutamate or H2Pte-Glu). Also catalyzes successive additions of L-glutamate to tetrahydrofolate or 10-formyltetrahydrofolate or 5,10-methylenetetrahydrofolate, leading to folylpolyglutamate derivatives.</text>
</comment>
<keyword evidence="9" id="KW-0479">Metal-binding</keyword>
<sequence>MRFTQLDDWLRWMETQHPRSIDLGLERVALVAQQLEIALDMPVVTVAGTNGKGSCVALLSSILGAQGYRVGAYTSPHLNHYHERIVVADNSVDDDSLCRAFAAVDDARGETSLTYFEFGTLAALLIFQQQAVDVVILEVGLGGRLDAVNIIDADVAIVSSIAIDHEAWLGSDREAIGREKAGIFRSGRPAIIGDGAPPASLLHYGAQLGVELICRGDDFNITDSSEGWHWQGRAVNGELVCYRDLPYPALLVDNAATVLQALEYIGLPVSESAIRQGLTAVSVVGRCQHLQYRGIELVLDVAHNPASVQILRDHLNAKPIAGRTECLFAVMADKSIAEMITILKPCFGHWSLAPLSGNERAAQVVTVETLLHAQQIIDVSVATSFADGVDGALARLSAGDRLVVFGSFFTVAAAMTVLADPISIETRLVGESKL</sequence>
<gene>
    <name evidence="24" type="primary">folC</name>
    <name evidence="24" type="ORF">AB4875_09450</name>
</gene>
<keyword evidence="10 21" id="KW-0547">Nucleotide-binding</keyword>
<reference evidence="24 25" key="1">
    <citation type="journal article" date="2011" name="Int. J. Syst. Evol. Microbiol.">
        <title>Zhongshania antarctica gen. nov., sp. nov. and Zhongshania guokunii sp. nov., gammaproteobacteria respectively isolated from coastal attached (fast) ice and surface seawater of the Antarctic.</title>
        <authorList>
            <person name="Li H.J."/>
            <person name="Zhang X.Y."/>
            <person name="Chen C.X."/>
            <person name="Zhang Y.J."/>
            <person name="Gao Z.M."/>
            <person name="Yu Y."/>
            <person name="Chen X.L."/>
            <person name="Chen B."/>
            <person name="Zhang Y.Z."/>
        </authorList>
    </citation>
    <scope>NUCLEOTIDE SEQUENCE [LARGE SCALE GENOMIC DNA]</scope>
    <source>
        <strain evidence="24 25">R06B22</strain>
    </source>
</reference>
<evidence type="ECO:0000256" key="3">
    <source>
        <dbReference type="ARBA" id="ARBA00005150"/>
    </source>
</evidence>
<dbReference type="PANTHER" id="PTHR11136">
    <property type="entry name" value="FOLYLPOLYGLUTAMATE SYNTHASE-RELATED"/>
    <property type="match status" value="1"/>
</dbReference>
<dbReference type="Gene3D" id="3.90.190.20">
    <property type="entry name" value="Mur ligase, C-terminal domain"/>
    <property type="match status" value="1"/>
</dbReference>
<keyword evidence="12" id="KW-0460">Magnesium</keyword>
<name>A0ABV3TVQ8_9GAMM</name>
<evidence type="ECO:0000256" key="14">
    <source>
        <dbReference type="ARBA" id="ARBA00030048"/>
    </source>
</evidence>
<evidence type="ECO:0000259" key="23">
    <source>
        <dbReference type="Pfam" id="PF08245"/>
    </source>
</evidence>
<comment type="similarity">
    <text evidence="4 21">Belongs to the folylpolyglutamate synthase family.</text>
</comment>
<evidence type="ECO:0000256" key="16">
    <source>
        <dbReference type="ARBA" id="ARBA00032510"/>
    </source>
</evidence>
<evidence type="ECO:0000256" key="10">
    <source>
        <dbReference type="ARBA" id="ARBA00022741"/>
    </source>
</evidence>
<evidence type="ECO:0000256" key="18">
    <source>
        <dbReference type="ARBA" id="ARBA00047808"/>
    </source>
</evidence>
<keyword evidence="8 21" id="KW-0436">Ligase</keyword>
<evidence type="ECO:0000256" key="6">
    <source>
        <dbReference type="ARBA" id="ARBA00013025"/>
    </source>
</evidence>
<evidence type="ECO:0000256" key="20">
    <source>
        <dbReference type="ARBA" id="ARBA00049161"/>
    </source>
</evidence>
<dbReference type="InterPro" id="IPR036565">
    <property type="entry name" value="Mur-like_cat_sf"/>
</dbReference>
<keyword evidence="13" id="KW-0289">Folate biosynthesis</keyword>
<evidence type="ECO:0000256" key="7">
    <source>
        <dbReference type="ARBA" id="ARBA00019357"/>
    </source>
</evidence>
<keyword evidence="11 21" id="KW-0067">ATP-binding</keyword>
<evidence type="ECO:0000256" key="8">
    <source>
        <dbReference type="ARBA" id="ARBA00022598"/>
    </source>
</evidence>
<evidence type="ECO:0000256" key="11">
    <source>
        <dbReference type="ARBA" id="ARBA00022840"/>
    </source>
</evidence>
<evidence type="ECO:0000256" key="21">
    <source>
        <dbReference type="PIRNR" id="PIRNR001563"/>
    </source>
</evidence>
<evidence type="ECO:0000256" key="5">
    <source>
        <dbReference type="ARBA" id="ARBA00013023"/>
    </source>
</evidence>
<evidence type="ECO:0000256" key="19">
    <source>
        <dbReference type="ARBA" id="ARBA00049035"/>
    </source>
</evidence>
<evidence type="ECO:0000313" key="25">
    <source>
        <dbReference type="Proteomes" id="UP001557484"/>
    </source>
</evidence>
<evidence type="ECO:0000313" key="24">
    <source>
        <dbReference type="EMBL" id="MEX1665718.1"/>
    </source>
</evidence>
<evidence type="ECO:0000256" key="13">
    <source>
        <dbReference type="ARBA" id="ARBA00022909"/>
    </source>
</evidence>
<dbReference type="RefSeq" id="WP_368375815.1">
    <property type="nucleotide sequence ID" value="NZ_JBFRYB010000001.1"/>
</dbReference>
<dbReference type="Pfam" id="PF08245">
    <property type="entry name" value="Mur_ligase_M"/>
    <property type="match status" value="1"/>
</dbReference>
<dbReference type="InterPro" id="IPR013221">
    <property type="entry name" value="Mur_ligase_cen"/>
</dbReference>
<comment type="catalytic activity">
    <reaction evidence="20">
        <text>7,8-dihydropteroate + L-glutamate + ATP = 7,8-dihydrofolate + ADP + phosphate + H(+)</text>
        <dbReference type="Rhea" id="RHEA:23584"/>
        <dbReference type="ChEBI" id="CHEBI:15378"/>
        <dbReference type="ChEBI" id="CHEBI:17839"/>
        <dbReference type="ChEBI" id="CHEBI:29985"/>
        <dbReference type="ChEBI" id="CHEBI:30616"/>
        <dbReference type="ChEBI" id="CHEBI:43474"/>
        <dbReference type="ChEBI" id="CHEBI:57451"/>
        <dbReference type="ChEBI" id="CHEBI:456216"/>
        <dbReference type="EC" id="6.3.2.12"/>
    </reaction>
</comment>
<dbReference type="InterPro" id="IPR004101">
    <property type="entry name" value="Mur_ligase_C"/>
</dbReference>
<dbReference type="EC" id="6.3.2.17" evidence="6"/>
<evidence type="ECO:0000256" key="15">
    <source>
        <dbReference type="ARBA" id="ARBA00030592"/>
    </source>
</evidence>